<reference evidence="2" key="1">
    <citation type="journal article" date="2014" name="Front. Microbiol.">
        <title>High frequency of phylogenetically diverse reductive dehalogenase-homologous genes in deep subseafloor sedimentary metagenomes.</title>
        <authorList>
            <person name="Kawai M."/>
            <person name="Futagami T."/>
            <person name="Toyoda A."/>
            <person name="Takaki Y."/>
            <person name="Nishi S."/>
            <person name="Hori S."/>
            <person name="Arai W."/>
            <person name="Tsubouchi T."/>
            <person name="Morono Y."/>
            <person name="Uchiyama I."/>
            <person name="Ito T."/>
            <person name="Fujiyama A."/>
            <person name="Inagaki F."/>
            <person name="Takami H."/>
        </authorList>
    </citation>
    <scope>NUCLEOTIDE SEQUENCE</scope>
    <source>
        <strain evidence="2">Expedition CK06-06</strain>
    </source>
</reference>
<name>X1J8S8_9ZZZZ</name>
<protein>
    <submittedName>
        <fullName evidence="2">Uncharacterized protein</fullName>
    </submittedName>
</protein>
<proteinExistence type="predicted"/>
<sequence>MWEYAAVLALSLGALVVSVLAFTKNPSQTVRTMAQDSFNESNATRMHLAAMKVELQGTLDAISDERERAQKAQARARSSVQRAEAGNGPEQPRSREELVASHRKQAGMT</sequence>
<dbReference type="EMBL" id="BARV01001016">
    <property type="protein sequence ID" value="GAH91091.1"/>
    <property type="molecule type" value="Genomic_DNA"/>
</dbReference>
<feature type="region of interest" description="Disordered" evidence="1">
    <location>
        <begin position="66"/>
        <end position="109"/>
    </location>
</feature>
<accession>X1J8S8</accession>
<comment type="caution">
    <text evidence="2">The sequence shown here is derived from an EMBL/GenBank/DDBJ whole genome shotgun (WGS) entry which is preliminary data.</text>
</comment>
<organism evidence="2">
    <name type="scientific">marine sediment metagenome</name>
    <dbReference type="NCBI Taxonomy" id="412755"/>
    <lineage>
        <taxon>unclassified sequences</taxon>
        <taxon>metagenomes</taxon>
        <taxon>ecological metagenomes</taxon>
    </lineage>
</organism>
<feature type="compositionally biased region" description="Low complexity" evidence="1">
    <location>
        <begin position="71"/>
        <end position="85"/>
    </location>
</feature>
<evidence type="ECO:0000313" key="2">
    <source>
        <dbReference type="EMBL" id="GAH91091.1"/>
    </source>
</evidence>
<dbReference type="AlphaFoldDB" id="X1J8S8"/>
<evidence type="ECO:0000256" key="1">
    <source>
        <dbReference type="SAM" id="MobiDB-lite"/>
    </source>
</evidence>
<gene>
    <name evidence="2" type="ORF">S06H3_03206</name>
</gene>